<accession>A0A0G1ZXZ4</accession>
<name>A0A0G1ZXZ4_9BACT</name>
<feature type="transmembrane region" description="Helical" evidence="1">
    <location>
        <begin position="393"/>
        <end position="413"/>
    </location>
</feature>
<sequence length="707" mass="77842">MPLEHSEHAGALRYRPHIDGLRAIAVIAVILYHAKLLGVVGGFIGVDIFFVISGFLITSIMVRDLRGGSFSLLGFWERRVRRILPALTVVMLCSSIAAYFIVLYPYDYHHFGSSVIAQSVFASNMLFMVSDNYFDQPSIHSPLLHTWTLSVEEQFYLLLPLIVLLSAWLARRTFISSARHPDTTFLRSERILLISIIVLSAASFLLNILLVNMRPGAVLNTTFMKGYDPIYFATAGFYLIFTRAWEFGLGAIAAILSLKIRSPLWAETMTVAGIVSILGSIFLLSDATSFPGIAALFPTVGAMIIIMANDHIQTKTGRVLSYAPLVWIGLISYSLYLWHWPVLVFAGILSPVPLSAFTTAGLLVFVLVISWLSYRFVEKPLRNKKGIIQTRKAAFALGFGSMAALLALGFLMYRNDISNANLIPPSAKATLAMLGAAKTPFINNCFQLPGDQSAYGGLCRIGNTNSGVKPKFIVWGDSHTEVLIPFFDDLGRRAGMQGVVFFDSSCIPVIGIALPTQAESCARVRANALQYIRDKDIKNIFLVASWSSYVMGGPFNVRGQRVAEPGAMSNSPEQAKIALQKHLTPMVQRLVGGERNVYIMKQTPEQPEFDPRKAFYKAVATGKEIEIQGITSAENTAFRSNADAVIDSVAKIRGVYVIDPSSVLCSEQSGCPLQRGEVLLYRDNDHVSPAGAALLEPLFEPIFERMR</sequence>
<keyword evidence="1" id="KW-1133">Transmembrane helix</keyword>
<evidence type="ECO:0000259" key="2">
    <source>
        <dbReference type="Pfam" id="PF01757"/>
    </source>
</evidence>
<feature type="transmembrane region" description="Helical" evidence="1">
    <location>
        <begin position="191"/>
        <end position="210"/>
    </location>
</feature>
<dbReference type="InterPro" id="IPR002656">
    <property type="entry name" value="Acyl_transf_3_dom"/>
</dbReference>
<dbReference type="Pfam" id="PF19040">
    <property type="entry name" value="SGNH"/>
    <property type="match status" value="1"/>
</dbReference>
<evidence type="ECO:0000259" key="3">
    <source>
        <dbReference type="Pfam" id="PF19040"/>
    </source>
</evidence>
<feature type="transmembrane region" description="Helical" evidence="1">
    <location>
        <begin position="154"/>
        <end position="170"/>
    </location>
</feature>
<dbReference type="Proteomes" id="UP000034273">
    <property type="component" value="Unassembled WGS sequence"/>
</dbReference>
<feature type="transmembrane region" description="Helical" evidence="1">
    <location>
        <begin position="230"/>
        <end position="257"/>
    </location>
</feature>
<reference evidence="4 5" key="1">
    <citation type="journal article" date="2015" name="Nature">
        <title>rRNA introns, odd ribosomes, and small enigmatic genomes across a large radiation of phyla.</title>
        <authorList>
            <person name="Brown C.T."/>
            <person name="Hug L.A."/>
            <person name="Thomas B.C."/>
            <person name="Sharon I."/>
            <person name="Castelle C.J."/>
            <person name="Singh A."/>
            <person name="Wilkins M.J."/>
            <person name="Williams K.H."/>
            <person name="Banfield J.F."/>
        </authorList>
    </citation>
    <scope>NUCLEOTIDE SEQUENCE [LARGE SCALE GENOMIC DNA]</scope>
</reference>
<dbReference type="GO" id="GO:0009103">
    <property type="term" value="P:lipopolysaccharide biosynthetic process"/>
    <property type="evidence" value="ECO:0007669"/>
    <property type="project" value="TreeGrafter"/>
</dbReference>
<evidence type="ECO:0000256" key="1">
    <source>
        <dbReference type="SAM" id="Phobius"/>
    </source>
</evidence>
<dbReference type="PANTHER" id="PTHR23028">
    <property type="entry name" value="ACETYLTRANSFERASE"/>
    <property type="match status" value="1"/>
</dbReference>
<organism evidence="4 5">
    <name type="scientific">Candidatus Kaiserbacteria bacterium GW2011_GWA2_52_12</name>
    <dbReference type="NCBI Taxonomy" id="1618671"/>
    <lineage>
        <taxon>Bacteria</taxon>
        <taxon>Candidatus Kaiseribacteriota</taxon>
    </lineage>
</organism>
<keyword evidence="1" id="KW-0472">Membrane</keyword>
<feature type="domain" description="Acyltransferase 3" evidence="2">
    <location>
        <begin position="18"/>
        <end position="374"/>
    </location>
</feature>
<dbReference type="AlphaFoldDB" id="A0A0G1ZXZ4"/>
<dbReference type="PANTHER" id="PTHR23028:SF53">
    <property type="entry name" value="ACYL_TRANSF_3 DOMAIN-CONTAINING PROTEIN"/>
    <property type="match status" value="1"/>
</dbReference>
<feature type="transmembrane region" description="Helical" evidence="1">
    <location>
        <begin position="83"/>
        <end position="104"/>
    </location>
</feature>
<dbReference type="EMBL" id="LCQW01000006">
    <property type="protein sequence ID" value="KKW24584.1"/>
    <property type="molecule type" value="Genomic_DNA"/>
</dbReference>
<feature type="transmembrane region" description="Helical" evidence="1">
    <location>
        <begin position="43"/>
        <end position="62"/>
    </location>
</feature>
<dbReference type="GO" id="GO:0016747">
    <property type="term" value="F:acyltransferase activity, transferring groups other than amino-acyl groups"/>
    <property type="evidence" value="ECO:0007669"/>
    <property type="project" value="InterPro"/>
</dbReference>
<comment type="caution">
    <text evidence="4">The sequence shown here is derived from an EMBL/GenBank/DDBJ whole genome shotgun (WGS) entry which is preliminary data.</text>
</comment>
<gene>
    <name evidence="4" type="ORF">UY67_C0006G0039</name>
</gene>
<evidence type="ECO:0008006" key="6">
    <source>
        <dbReference type="Google" id="ProtNLM"/>
    </source>
</evidence>
<feature type="transmembrane region" description="Helical" evidence="1">
    <location>
        <begin position="264"/>
        <end position="284"/>
    </location>
</feature>
<evidence type="ECO:0000313" key="4">
    <source>
        <dbReference type="EMBL" id="KKW24584.1"/>
    </source>
</evidence>
<feature type="transmembrane region" description="Helical" evidence="1">
    <location>
        <begin position="290"/>
        <end position="307"/>
    </location>
</feature>
<feature type="domain" description="SGNH" evidence="3">
    <location>
        <begin position="453"/>
        <end position="701"/>
    </location>
</feature>
<dbReference type="STRING" id="1618671.UY67_C0006G0039"/>
<dbReference type="Pfam" id="PF01757">
    <property type="entry name" value="Acyl_transf_3"/>
    <property type="match status" value="1"/>
</dbReference>
<feature type="transmembrane region" description="Helical" evidence="1">
    <location>
        <begin position="344"/>
        <end position="372"/>
    </location>
</feature>
<keyword evidence="1" id="KW-0812">Transmembrane</keyword>
<dbReference type="InterPro" id="IPR050879">
    <property type="entry name" value="Acyltransferase_3"/>
</dbReference>
<dbReference type="InterPro" id="IPR043968">
    <property type="entry name" value="SGNH"/>
</dbReference>
<proteinExistence type="predicted"/>
<protein>
    <recommendedName>
        <fullName evidence="6">Acyltransferase 3</fullName>
    </recommendedName>
</protein>
<dbReference type="GO" id="GO:0016020">
    <property type="term" value="C:membrane"/>
    <property type="evidence" value="ECO:0007669"/>
    <property type="project" value="TreeGrafter"/>
</dbReference>
<evidence type="ECO:0000313" key="5">
    <source>
        <dbReference type="Proteomes" id="UP000034273"/>
    </source>
</evidence>
<feature type="transmembrane region" description="Helical" evidence="1">
    <location>
        <begin position="319"/>
        <end position="338"/>
    </location>
</feature>